<dbReference type="InterPro" id="IPR006621">
    <property type="entry name" value="Nose-resist-to-fluoxetine_N"/>
</dbReference>
<dbReference type="Pfam" id="PF20146">
    <property type="entry name" value="NRF"/>
    <property type="match status" value="1"/>
</dbReference>
<dbReference type="SMART" id="SM00703">
    <property type="entry name" value="NRF"/>
    <property type="match status" value="1"/>
</dbReference>
<proteinExistence type="predicted"/>
<dbReference type="EMBL" id="UYRV01117566">
    <property type="protein sequence ID" value="VDN30714.1"/>
    <property type="molecule type" value="Genomic_DNA"/>
</dbReference>
<dbReference type="Proteomes" id="UP000271889">
    <property type="component" value="Unassembled WGS sequence"/>
</dbReference>
<evidence type="ECO:0000313" key="3">
    <source>
        <dbReference type="Proteomes" id="UP000271889"/>
    </source>
</evidence>
<name>A0A3P7MM51_CYLGO</name>
<feature type="domain" description="Nose resistant-to-fluoxetine protein N-terminal" evidence="1">
    <location>
        <begin position="13"/>
        <end position="134"/>
    </location>
</feature>
<organism evidence="2 3">
    <name type="scientific">Cylicostephanus goldi</name>
    <name type="common">Nematode worm</name>
    <dbReference type="NCBI Taxonomy" id="71465"/>
    <lineage>
        <taxon>Eukaryota</taxon>
        <taxon>Metazoa</taxon>
        <taxon>Ecdysozoa</taxon>
        <taxon>Nematoda</taxon>
        <taxon>Chromadorea</taxon>
        <taxon>Rhabditida</taxon>
        <taxon>Rhabditina</taxon>
        <taxon>Rhabditomorpha</taxon>
        <taxon>Strongyloidea</taxon>
        <taxon>Strongylidae</taxon>
        <taxon>Cylicostephanus</taxon>
    </lineage>
</organism>
<evidence type="ECO:0000259" key="1">
    <source>
        <dbReference type="SMART" id="SM00703"/>
    </source>
</evidence>
<sequence length="147" mass="16303">MFTSSLTTYAQTLAACQRAGGCTKEEQIVLDEHSYAIKQFDAFGKLPAGLMEYTIINTGSYSECMDVVAPYKVQYCYVAASIVMDGPQLGQIGPKIAVCMPKSCTETDITKILERFDVQQYVPVNFTLATNCVPLKNTYSANFWVFM</sequence>
<reference evidence="2 3" key="1">
    <citation type="submission" date="2018-11" db="EMBL/GenBank/DDBJ databases">
        <authorList>
            <consortium name="Pathogen Informatics"/>
        </authorList>
    </citation>
    <scope>NUCLEOTIDE SEQUENCE [LARGE SCALE GENOMIC DNA]</scope>
</reference>
<dbReference type="PANTHER" id="PTHR11161">
    <property type="entry name" value="O-ACYLTRANSFERASE"/>
    <property type="match status" value="1"/>
</dbReference>
<dbReference type="PANTHER" id="PTHR11161:SF0">
    <property type="entry name" value="O-ACYLTRANSFERASE LIKE PROTEIN"/>
    <property type="match status" value="1"/>
</dbReference>
<gene>
    <name evidence="2" type="ORF">CGOC_LOCUS11620</name>
</gene>
<dbReference type="AlphaFoldDB" id="A0A3P7MM51"/>
<protein>
    <recommendedName>
        <fullName evidence="1">Nose resistant-to-fluoxetine protein N-terminal domain-containing protein</fullName>
    </recommendedName>
</protein>
<keyword evidence="3" id="KW-1185">Reference proteome</keyword>
<evidence type="ECO:0000313" key="2">
    <source>
        <dbReference type="EMBL" id="VDN30714.1"/>
    </source>
</evidence>
<accession>A0A3P7MM51</accession>
<dbReference type="OrthoDB" id="207378at2759"/>
<dbReference type="InterPro" id="IPR052728">
    <property type="entry name" value="O2_lipid_transport_reg"/>
</dbReference>